<dbReference type="CDD" id="cd07739">
    <property type="entry name" value="metallo-hydrolase-like_MBL-fold"/>
    <property type="match status" value="1"/>
</dbReference>
<dbReference type="SUPFAM" id="SSF55961">
    <property type="entry name" value="Bet v1-like"/>
    <property type="match status" value="1"/>
</dbReference>
<sequence length="438" mass="46760">MRRAHVTVAARFAAAPTAVWSRFVDFAEAHVGPGGSVEALRPGASRWVRRSSTDLGVVEERTSTDEGVVAYRARVPGGSALDDLDAVVRVSQDGAGSLVTWSTEALAEQTLAERALLRRWLGARLGRAGGTVLPPLTMDVWLGDYRPIARAGLDGTGTATWSPTTATLIAGERDAVLVDALMTADEAERLVEWIRVSGKRLRSVIVTHGQADHFFGLGHVLRAFPEATATAVPDVAEHAREQTGAAFRSRWDELFPGRLPVALSAPMPSPAGTFDLEGHQVQLFDVGCVAGRPTSVVSVRHLDAVIGGDLVYNGVHPWLLGTDRTDRVAWSRALDLVEALRPAWVIAGHRDPDATSDAAAQQVAALRSYLRGFDVALTSSSDAAELTRRMVHRWPDHGNRSTLEASAATQFASGRDTAREDYPDLLPGTPSGGPTGLG</sequence>
<keyword evidence="1" id="KW-0808">Transferase</keyword>
<dbReference type="Gene3D" id="3.60.15.10">
    <property type="entry name" value="Ribonuclease Z/Hydroxyacylglutathione hydrolase-like"/>
    <property type="match status" value="1"/>
</dbReference>
<evidence type="ECO:0000313" key="7">
    <source>
        <dbReference type="EMBL" id="MEK0170059.1"/>
    </source>
</evidence>
<proteinExistence type="predicted"/>
<dbReference type="SMART" id="SM00849">
    <property type="entry name" value="Lactamase_B"/>
    <property type="match status" value="1"/>
</dbReference>
<protein>
    <submittedName>
        <fullName evidence="7">MBL fold metallo-hydrolase</fullName>
    </submittedName>
</protein>
<accession>A0ABU8Y671</accession>
<dbReference type="InterPro" id="IPR036866">
    <property type="entry name" value="RibonucZ/Hydroxyglut_hydro"/>
</dbReference>
<dbReference type="PANTHER" id="PTHR42951:SF14">
    <property type="entry name" value="METALLO-BETA-LACTAMASE SUPERFAMILY PROTEIN"/>
    <property type="match status" value="1"/>
</dbReference>
<evidence type="ECO:0000313" key="8">
    <source>
        <dbReference type="Proteomes" id="UP001370299"/>
    </source>
</evidence>
<dbReference type="PROSITE" id="PS01076">
    <property type="entry name" value="ACETATE_KINASE_2"/>
    <property type="match status" value="1"/>
</dbReference>
<feature type="region of interest" description="Disordered" evidence="5">
    <location>
        <begin position="397"/>
        <end position="438"/>
    </location>
</feature>
<keyword evidence="4" id="KW-0067">ATP-binding</keyword>
<dbReference type="PANTHER" id="PTHR42951">
    <property type="entry name" value="METALLO-BETA-LACTAMASE DOMAIN-CONTAINING"/>
    <property type="match status" value="1"/>
</dbReference>
<name>A0ABU8Y671_9MICO</name>
<evidence type="ECO:0000256" key="4">
    <source>
        <dbReference type="ARBA" id="ARBA00022840"/>
    </source>
</evidence>
<dbReference type="EMBL" id="JBBLYY010000009">
    <property type="protein sequence ID" value="MEK0170059.1"/>
    <property type="molecule type" value="Genomic_DNA"/>
</dbReference>
<evidence type="ECO:0000256" key="1">
    <source>
        <dbReference type="ARBA" id="ARBA00022679"/>
    </source>
</evidence>
<dbReference type="InterPro" id="IPR050855">
    <property type="entry name" value="NDM-1-like"/>
</dbReference>
<dbReference type="Proteomes" id="UP001370299">
    <property type="component" value="Unassembled WGS sequence"/>
</dbReference>
<evidence type="ECO:0000259" key="6">
    <source>
        <dbReference type="SMART" id="SM00849"/>
    </source>
</evidence>
<dbReference type="SUPFAM" id="SSF56281">
    <property type="entry name" value="Metallo-hydrolase/oxidoreductase"/>
    <property type="match status" value="1"/>
</dbReference>
<keyword evidence="2" id="KW-0547">Nucleotide-binding</keyword>
<feature type="domain" description="Metallo-beta-lactamase" evidence="6">
    <location>
        <begin position="163"/>
        <end position="349"/>
    </location>
</feature>
<evidence type="ECO:0000256" key="5">
    <source>
        <dbReference type="SAM" id="MobiDB-lite"/>
    </source>
</evidence>
<keyword evidence="8" id="KW-1185">Reference proteome</keyword>
<comment type="caution">
    <text evidence="7">The sequence shown here is derived from an EMBL/GenBank/DDBJ whole genome shotgun (WGS) entry which is preliminary data.</text>
</comment>
<feature type="compositionally biased region" description="Polar residues" evidence="5">
    <location>
        <begin position="400"/>
        <end position="412"/>
    </location>
</feature>
<organism evidence="7 8">
    <name type="scientific">Curtobacterium citreum</name>
    <dbReference type="NCBI Taxonomy" id="2036"/>
    <lineage>
        <taxon>Bacteria</taxon>
        <taxon>Bacillati</taxon>
        <taxon>Actinomycetota</taxon>
        <taxon>Actinomycetes</taxon>
        <taxon>Micrococcales</taxon>
        <taxon>Microbacteriaceae</taxon>
        <taxon>Curtobacterium</taxon>
    </lineage>
</organism>
<dbReference type="InterPro" id="IPR023865">
    <property type="entry name" value="Aliphatic_acid_kinase_CS"/>
</dbReference>
<keyword evidence="3" id="KW-0418">Kinase</keyword>
<reference evidence="7 8" key="1">
    <citation type="submission" date="2024-03" db="EMBL/GenBank/DDBJ databases">
        <title>Whole genomes of four grape xylem sap localized bacterial endophytes.</title>
        <authorList>
            <person name="Kumar G."/>
            <person name="Savka M.A."/>
        </authorList>
    </citation>
    <scope>NUCLEOTIDE SEQUENCE [LARGE SCALE GENOMIC DNA]</scope>
    <source>
        <strain evidence="7 8">RIT_GXS8</strain>
    </source>
</reference>
<evidence type="ECO:0000256" key="3">
    <source>
        <dbReference type="ARBA" id="ARBA00022777"/>
    </source>
</evidence>
<dbReference type="RefSeq" id="WP_340195596.1">
    <property type="nucleotide sequence ID" value="NZ_JBBKAP010000003.1"/>
</dbReference>
<evidence type="ECO:0000256" key="2">
    <source>
        <dbReference type="ARBA" id="ARBA00022741"/>
    </source>
</evidence>
<gene>
    <name evidence="7" type="ORF">WMN62_01100</name>
</gene>
<dbReference type="Pfam" id="PF00753">
    <property type="entry name" value="Lactamase_B"/>
    <property type="match status" value="1"/>
</dbReference>
<dbReference type="InterPro" id="IPR001279">
    <property type="entry name" value="Metallo-B-lactamas"/>
</dbReference>